<feature type="transmembrane region" description="Helical" evidence="4">
    <location>
        <begin position="171"/>
        <end position="190"/>
    </location>
</feature>
<keyword evidence="2" id="KW-0677">Repeat</keyword>
<dbReference type="PANTHER" id="PTHR22847:SF637">
    <property type="entry name" value="WD REPEAT DOMAIN 5B"/>
    <property type="match status" value="1"/>
</dbReference>
<dbReference type="PROSITE" id="PS50082">
    <property type="entry name" value="WD_REPEATS_2"/>
    <property type="match status" value="2"/>
</dbReference>
<evidence type="ECO:0000313" key="5">
    <source>
        <dbReference type="EMBL" id="ETO16858.1"/>
    </source>
</evidence>
<proteinExistence type="predicted"/>
<dbReference type="Proteomes" id="UP000023152">
    <property type="component" value="Unassembled WGS sequence"/>
</dbReference>
<organism evidence="5 6">
    <name type="scientific">Reticulomyxa filosa</name>
    <dbReference type="NCBI Taxonomy" id="46433"/>
    <lineage>
        <taxon>Eukaryota</taxon>
        <taxon>Sar</taxon>
        <taxon>Rhizaria</taxon>
        <taxon>Retaria</taxon>
        <taxon>Foraminifera</taxon>
        <taxon>Monothalamids</taxon>
        <taxon>Reticulomyxidae</taxon>
        <taxon>Reticulomyxa</taxon>
    </lineage>
</organism>
<keyword evidence="4" id="KW-0472">Membrane</keyword>
<evidence type="ECO:0000256" key="4">
    <source>
        <dbReference type="SAM" id="Phobius"/>
    </source>
</evidence>
<evidence type="ECO:0000256" key="3">
    <source>
        <dbReference type="PROSITE-ProRule" id="PRU00221"/>
    </source>
</evidence>
<feature type="repeat" description="WD" evidence="3">
    <location>
        <begin position="81"/>
        <end position="129"/>
    </location>
</feature>
<dbReference type="Gene3D" id="2.130.10.10">
    <property type="entry name" value="YVTN repeat-like/Quinoprotein amine dehydrogenase"/>
    <property type="match status" value="1"/>
</dbReference>
<keyword evidence="6" id="KW-1185">Reference proteome</keyword>
<evidence type="ECO:0000256" key="1">
    <source>
        <dbReference type="ARBA" id="ARBA00022574"/>
    </source>
</evidence>
<dbReference type="SUPFAM" id="SSF50978">
    <property type="entry name" value="WD40 repeat-like"/>
    <property type="match status" value="1"/>
</dbReference>
<dbReference type="SMART" id="SM00320">
    <property type="entry name" value="WD40"/>
    <property type="match status" value="2"/>
</dbReference>
<keyword evidence="1 3" id="KW-0853">WD repeat</keyword>
<keyword evidence="4" id="KW-0812">Transmembrane</keyword>
<comment type="caution">
    <text evidence="5">The sequence shown here is derived from an EMBL/GenBank/DDBJ whole genome shotgun (WGS) entry which is preliminary data.</text>
</comment>
<dbReference type="GO" id="GO:1990234">
    <property type="term" value="C:transferase complex"/>
    <property type="evidence" value="ECO:0007669"/>
    <property type="project" value="UniProtKB-ARBA"/>
</dbReference>
<gene>
    <name evidence="5" type="ORF">RFI_20482</name>
</gene>
<evidence type="ECO:0000256" key="2">
    <source>
        <dbReference type="ARBA" id="ARBA00022737"/>
    </source>
</evidence>
<keyword evidence="4" id="KW-1133">Transmembrane helix</keyword>
<dbReference type="InterPro" id="IPR001680">
    <property type="entry name" value="WD40_rpt"/>
</dbReference>
<protein>
    <submittedName>
        <fullName evidence="5">Uncharacterized protein</fullName>
    </submittedName>
</protein>
<feature type="repeat" description="WD" evidence="3">
    <location>
        <begin position="54"/>
        <end position="80"/>
    </location>
</feature>
<sequence>MLFMELNFHHLTVVDIYVLDLTYNTVLCADISPLQNNNKNDNNKSNSINVIDNNGYTICSGSLDKTICIWDIETTKQLLVFNGHKNHVKSVKYGSNEPGNSSSINTILSESDDASARLWNIRTGQQIQVFNGQIYYVNTFTFYNNGIFCLKFLQLKKKANKSNNYRDCTNLLLFLLLQNLFYDYFMIDILKTDMFSFYKRVTICQINLIKLIQFHSLLYYYYSTVEAFYSRLELFLSLCFIFCFKTNKIFHTQFYEIKYLQKSVFIQTVFVFVRFVLNTNMTSNVVRVYLVDTSGSMSGNKKEQACQQVESDKAIDHLYAFGSTIRAKLAR</sequence>
<dbReference type="PANTHER" id="PTHR22847">
    <property type="entry name" value="WD40 REPEAT PROTEIN"/>
    <property type="match status" value="1"/>
</dbReference>
<reference evidence="5 6" key="1">
    <citation type="journal article" date="2013" name="Curr. Biol.">
        <title>The Genome of the Foraminiferan Reticulomyxa filosa.</title>
        <authorList>
            <person name="Glockner G."/>
            <person name="Hulsmann N."/>
            <person name="Schleicher M."/>
            <person name="Noegel A.A."/>
            <person name="Eichinger L."/>
            <person name="Gallinger C."/>
            <person name="Pawlowski J."/>
            <person name="Sierra R."/>
            <person name="Euteneuer U."/>
            <person name="Pillet L."/>
            <person name="Moustafa A."/>
            <person name="Platzer M."/>
            <person name="Groth M."/>
            <person name="Szafranski K."/>
            <person name="Schliwa M."/>
        </authorList>
    </citation>
    <scope>NUCLEOTIDE SEQUENCE [LARGE SCALE GENOMIC DNA]</scope>
</reference>
<evidence type="ECO:0000313" key="6">
    <source>
        <dbReference type="Proteomes" id="UP000023152"/>
    </source>
</evidence>
<name>X6MSB1_RETFI</name>
<dbReference type="AlphaFoldDB" id="X6MSB1"/>
<accession>X6MSB1</accession>
<dbReference type="Pfam" id="PF00400">
    <property type="entry name" value="WD40"/>
    <property type="match status" value="2"/>
</dbReference>
<dbReference type="EMBL" id="ASPP01017755">
    <property type="protein sequence ID" value="ETO16858.1"/>
    <property type="molecule type" value="Genomic_DNA"/>
</dbReference>
<feature type="transmembrane region" description="Helical" evidence="4">
    <location>
        <begin position="228"/>
        <end position="247"/>
    </location>
</feature>
<dbReference type="InterPro" id="IPR015943">
    <property type="entry name" value="WD40/YVTN_repeat-like_dom_sf"/>
</dbReference>
<dbReference type="InterPro" id="IPR036322">
    <property type="entry name" value="WD40_repeat_dom_sf"/>
</dbReference>